<keyword evidence="2" id="KW-0175">Coiled coil</keyword>
<proteinExistence type="inferred from homology"/>
<dbReference type="PANTHER" id="PTHR30469:SF15">
    <property type="entry name" value="HLYD FAMILY OF SECRETION PROTEINS"/>
    <property type="match status" value="1"/>
</dbReference>
<gene>
    <name evidence="4" type="ORF">ACFFGG_03685</name>
</gene>
<accession>A0ABV6PP92</accession>
<evidence type="ECO:0000256" key="1">
    <source>
        <dbReference type="ARBA" id="ARBA00009477"/>
    </source>
</evidence>
<dbReference type="SUPFAM" id="SSF111369">
    <property type="entry name" value="HlyD-like secretion proteins"/>
    <property type="match status" value="1"/>
</dbReference>
<dbReference type="Gene3D" id="2.40.50.100">
    <property type="match status" value="1"/>
</dbReference>
<feature type="domain" description="CzcB-like barrel-sandwich hybrid" evidence="3">
    <location>
        <begin position="79"/>
        <end position="219"/>
    </location>
</feature>
<organism evidence="4 5">
    <name type="scientific">Ottowia pentelensis</name>
    <dbReference type="NCBI Taxonomy" id="511108"/>
    <lineage>
        <taxon>Bacteria</taxon>
        <taxon>Pseudomonadati</taxon>
        <taxon>Pseudomonadota</taxon>
        <taxon>Betaproteobacteria</taxon>
        <taxon>Burkholderiales</taxon>
        <taxon>Comamonadaceae</taxon>
        <taxon>Ottowia</taxon>
    </lineage>
</organism>
<dbReference type="Gene3D" id="1.10.287.470">
    <property type="entry name" value="Helix hairpin bin"/>
    <property type="match status" value="1"/>
</dbReference>
<dbReference type="PANTHER" id="PTHR30469">
    <property type="entry name" value="MULTIDRUG RESISTANCE PROTEIN MDTA"/>
    <property type="match status" value="1"/>
</dbReference>
<comment type="similarity">
    <text evidence="1">Belongs to the membrane fusion protein (MFP) (TC 8.A.1) family.</text>
</comment>
<evidence type="ECO:0000313" key="5">
    <source>
        <dbReference type="Proteomes" id="UP001589834"/>
    </source>
</evidence>
<reference evidence="4 5" key="1">
    <citation type="submission" date="2024-09" db="EMBL/GenBank/DDBJ databases">
        <authorList>
            <person name="Sun Q."/>
            <person name="Mori K."/>
        </authorList>
    </citation>
    <scope>NUCLEOTIDE SEQUENCE [LARGE SCALE GENOMIC DNA]</scope>
    <source>
        <strain evidence="4 5">NCAIM B.02336</strain>
    </source>
</reference>
<protein>
    <submittedName>
        <fullName evidence="4">Efflux RND transporter periplasmic adaptor subunit</fullName>
    </submittedName>
</protein>
<dbReference type="Pfam" id="PF25973">
    <property type="entry name" value="BSH_CzcB"/>
    <property type="match status" value="1"/>
</dbReference>
<evidence type="ECO:0000259" key="3">
    <source>
        <dbReference type="Pfam" id="PF25973"/>
    </source>
</evidence>
<dbReference type="EMBL" id="JBHLTN010000007">
    <property type="protein sequence ID" value="MFC0591651.1"/>
    <property type="molecule type" value="Genomic_DNA"/>
</dbReference>
<feature type="coiled-coil region" evidence="2">
    <location>
        <begin position="111"/>
        <end position="138"/>
    </location>
</feature>
<comment type="caution">
    <text evidence="4">The sequence shown here is derived from an EMBL/GenBank/DDBJ whole genome shotgun (WGS) entry which is preliminary data.</text>
</comment>
<dbReference type="InterPro" id="IPR006143">
    <property type="entry name" value="RND_pump_MFP"/>
</dbReference>
<dbReference type="Proteomes" id="UP001589834">
    <property type="component" value="Unassembled WGS sequence"/>
</dbReference>
<dbReference type="Gene3D" id="2.40.420.20">
    <property type="match status" value="1"/>
</dbReference>
<keyword evidence="5" id="KW-1185">Reference proteome</keyword>
<sequence>MTRRALTTLIVLLALLALLAAAALAWRGIRPRQAVQQAQSAPAPAPVIELRALDLATVQPRELALEVPLSGTLRAVHSAMVKARVPGELQGLTLREGDRVQAGQVIARVESTEYDDRLRQAQQQASAAQAQVDIAQRQYDNNRALVDQGFISRTALDASAASLDAARANLRAAQAGAGVARKSVADTVLRAPIGGQIAQRLAQPGERVAPDTRIVEIVDASQLELEAALSPADSVAVRVGQRATLQVEGASVPVVATVARINPSTQAGSRSVMVYLTVQPAPGLRQGLFAQGQLAVGQERALAVPLAAVRTDKPQPYVQVVEGEGEQARIAHRTVTPGARAAAEGETWVAVTGLAAGDRVLRAAAGALRAGTRVRLVAGAAS</sequence>
<dbReference type="Gene3D" id="2.40.30.170">
    <property type="match status" value="1"/>
</dbReference>
<name>A0ABV6PP92_9BURK</name>
<evidence type="ECO:0000256" key="2">
    <source>
        <dbReference type="SAM" id="Coils"/>
    </source>
</evidence>
<dbReference type="InterPro" id="IPR058647">
    <property type="entry name" value="BSH_CzcB-like"/>
</dbReference>
<evidence type="ECO:0000313" key="4">
    <source>
        <dbReference type="EMBL" id="MFC0591651.1"/>
    </source>
</evidence>
<dbReference type="NCBIfam" id="TIGR01730">
    <property type="entry name" value="RND_mfp"/>
    <property type="match status" value="1"/>
</dbReference>
<dbReference type="RefSeq" id="WP_377479962.1">
    <property type="nucleotide sequence ID" value="NZ_JBHLTN010000007.1"/>
</dbReference>